<feature type="chain" id="PRO_5037710006" description="Secreted protein" evidence="1">
    <location>
        <begin position="17"/>
        <end position="163"/>
    </location>
</feature>
<evidence type="ECO:0000313" key="3">
    <source>
        <dbReference type="Proteomes" id="UP000807115"/>
    </source>
</evidence>
<evidence type="ECO:0000313" key="2">
    <source>
        <dbReference type="EMBL" id="KAG0539893.1"/>
    </source>
</evidence>
<gene>
    <name evidence="2" type="ORF">BDA96_03G361400</name>
</gene>
<sequence length="163" mass="18520">MFVVRISYLSILYVVAQRCCLPYAHIIREITPDGYTLYGVELQLPSLFIHDMPRSLFFWSSTVLDSTILYEDGSTAPYEDAACQALRCLQSIYSFTVVDYSYSTMVTRQQLFNRVFSVANRGAQLARMVVAMSHNGSPTDLHVLCCAERVLDDLNILMNPTRL</sequence>
<reference evidence="2" key="2">
    <citation type="submission" date="2020-10" db="EMBL/GenBank/DDBJ databases">
        <authorList>
            <person name="Cooper E.A."/>
            <person name="Brenton Z.W."/>
            <person name="Flinn B.S."/>
            <person name="Jenkins J."/>
            <person name="Shu S."/>
            <person name="Flowers D."/>
            <person name="Luo F."/>
            <person name="Wang Y."/>
            <person name="Xia P."/>
            <person name="Barry K."/>
            <person name="Daum C."/>
            <person name="Lipzen A."/>
            <person name="Yoshinaga Y."/>
            <person name="Schmutz J."/>
            <person name="Saski C."/>
            <person name="Vermerris W."/>
            <person name="Kresovich S."/>
        </authorList>
    </citation>
    <scope>NUCLEOTIDE SEQUENCE</scope>
</reference>
<evidence type="ECO:0000256" key="1">
    <source>
        <dbReference type="SAM" id="SignalP"/>
    </source>
</evidence>
<proteinExistence type="predicted"/>
<reference evidence="2" key="1">
    <citation type="journal article" date="2019" name="BMC Genomics">
        <title>A new reference genome for Sorghum bicolor reveals high levels of sequence similarity between sweet and grain genotypes: implications for the genetics of sugar metabolism.</title>
        <authorList>
            <person name="Cooper E.A."/>
            <person name="Brenton Z.W."/>
            <person name="Flinn B.S."/>
            <person name="Jenkins J."/>
            <person name="Shu S."/>
            <person name="Flowers D."/>
            <person name="Luo F."/>
            <person name="Wang Y."/>
            <person name="Xia P."/>
            <person name="Barry K."/>
            <person name="Daum C."/>
            <person name="Lipzen A."/>
            <person name="Yoshinaga Y."/>
            <person name="Schmutz J."/>
            <person name="Saski C."/>
            <person name="Vermerris W."/>
            <person name="Kresovich S."/>
        </authorList>
    </citation>
    <scope>NUCLEOTIDE SEQUENCE</scope>
</reference>
<dbReference type="Proteomes" id="UP000807115">
    <property type="component" value="Chromosome 3"/>
</dbReference>
<protein>
    <recommendedName>
        <fullName evidence="4">Secreted protein</fullName>
    </recommendedName>
</protein>
<comment type="caution">
    <text evidence="2">The sequence shown here is derived from an EMBL/GenBank/DDBJ whole genome shotgun (WGS) entry which is preliminary data.</text>
</comment>
<accession>A0A921UPQ6</accession>
<organism evidence="2 3">
    <name type="scientific">Sorghum bicolor</name>
    <name type="common">Sorghum</name>
    <name type="synonym">Sorghum vulgare</name>
    <dbReference type="NCBI Taxonomy" id="4558"/>
    <lineage>
        <taxon>Eukaryota</taxon>
        <taxon>Viridiplantae</taxon>
        <taxon>Streptophyta</taxon>
        <taxon>Embryophyta</taxon>
        <taxon>Tracheophyta</taxon>
        <taxon>Spermatophyta</taxon>
        <taxon>Magnoliopsida</taxon>
        <taxon>Liliopsida</taxon>
        <taxon>Poales</taxon>
        <taxon>Poaceae</taxon>
        <taxon>PACMAD clade</taxon>
        <taxon>Panicoideae</taxon>
        <taxon>Andropogonodae</taxon>
        <taxon>Andropogoneae</taxon>
        <taxon>Sorghinae</taxon>
        <taxon>Sorghum</taxon>
    </lineage>
</organism>
<feature type="signal peptide" evidence="1">
    <location>
        <begin position="1"/>
        <end position="16"/>
    </location>
</feature>
<name>A0A921UPQ6_SORBI</name>
<dbReference type="AlphaFoldDB" id="A0A921UPQ6"/>
<evidence type="ECO:0008006" key="4">
    <source>
        <dbReference type="Google" id="ProtNLM"/>
    </source>
</evidence>
<dbReference type="EMBL" id="CM027682">
    <property type="protein sequence ID" value="KAG0539893.1"/>
    <property type="molecule type" value="Genomic_DNA"/>
</dbReference>
<keyword evidence="1" id="KW-0732">Signal</keyword>